<dbReference type="Proteomes" id="UP000504629">
    <property type="component" value="Unplaced"/>
</dbReference>
<gene>
    <name evidence="2" type="primary">LOC114244234</name>
</gene>
<dbReference type="AlphaFoldDB" id="A0A6J2JS32"/>
<reference evidence="2" key="1">
    <citation type="submission" date="2025-08" db="UniProtKB">
        <authorList>
            <consortium name="RefSeq"/>
        </authorList>
    </citation>
    <scope>IDENTIFICATION</scope>
    <source>
        <tissue evidence="2">Silk gland</tissue>
    </source>
</reference>
<proteinExistence type="predicted"/>
<accession>A0A6J2JS32</accession>
<dbReference type="RefSeq" id="XP_028031787.1">
    <property type="nucleotide sequence ID" value="XM_028175986.1"/>
</dbReference>
<dbReference type="GeneID" id="114244234"/>
<dbReference type="OrthoDB" id="203097at2759"/>
<keyword evidence="1" id="KW-1185">Reference proteome</keyword>
<sequence>IDTGSGLELNDAFKISSQNEQLAWAEWNSSNLYEKHDSTWKGKIRINGNFIGRTNLVLEVKRDADTFSVTNGTVPVVITRVERVIDTIFTTSVAVFVSIAYVDGYDHFWCVSYQESRRETCG</sequence>
<organism evidence="1 2">
    <name type="scientific">Bombyx mandarina</name>
    <name type="common">Wild silk moth</name>
    <name type="synonym">Wild silkworm</name>
    <dbReference type="NCBI Taxonomy" id="7092"/>
    <lineage>
        <taxon>Eukaryota</taxon>
        <taxon>Metazoa</taxon>
        <taxon>Ecdysozoa</taxon>
        <taxon>Arthropoda</taxon>
        <taxon>Hexapoda</taxon>
        <taxon>Insecta</taxon>
        <taxon>Pterygota</taxon>
        <taxon>Neoptera</taxon>
        <taxon>Endopterygota</taxon>
        <taxon>Lepidoptera</taxon>
        <taxon>Glossata</taxon>
        <taxon>Ditrysia</taxon>
        <taxon>Bombycoidea</taxon>
        <taxon>Bombycidae</taxon>
        <taxon>Bombycinae</taxon>
        <taxon>Bombyx</taxon>
    </lineage>
</organism>
<evidence type="ECO:0000313" key="2">
    <source>
        <dbReference type="RefSeq" id="XP_028031787.1"/>
    </source>
</evidence>
<evidence type="ECO:0000313" key="1">
    <source>
        <dbReference type="Proteomes" id="UP000504629"/>
    </source>
</evidence>
<feature type="non-terminal residue" evidence="2">
    <location>
        <position position="1"/>
    </location>
</feature>
<dbReference type="KEGG" id="bman:114244234"/>
<protein>
    <submittedName>
        <fullName evidence="2">Uncharacterized protein LOC114244234</fullName>
    </submittedName>
</protein>
<name>A0A6J2JS32_BOMMA</name>